<keyword evidence="2" id="KW-0238">DNA-binding</keyword>
<dbReference type="InterPro" id="IPR036388">
    <property type="entry name" value="WH-like_DNA-bd_sf"/>
</dbReference>
<evidence type="ECO:0000256" key="2">
    <source>
        <dbReference type="ARBA" id="ARBA00023125"/>
    </source>
</evidence>
<keyword evidence="3" id="KW-0804">Transcription</keyword>
<dbReference type="OrthoDB" id="9807558at2"/>
<organism evidence="7 8">
    <name type="scientific">Afipia felis</name>
    <name type="common">Cat scratch disease bacillus</name>
    <dbReference type="NCBI Taxonomy" id="1035"/>
    <lineage>
        <taxon>Bacteria</taxon>
        <taxon>Pseudomonadati</taxon>
        <taxon>Pseudomonadota</taxon>
        <taxon>Alphaproteobacteria</taxon>
        <taxon>Hyphomicrobiales</taxon>
        <taxon>Nitrobacteraceae</taxon>
        <taxon>Afipia</taxon>
    </lineage>
</organism>
<dbReference type="PANTHER" id="PTHR30136">
    <property type="entry name" value="HELIX-TURN-HELIX TRANSCRIPTIONAL REGULATOR, ICLR FAMILY"/>
    <property type="match status" value="1"/>
</dbReference>
<feature type="region of interest" description="Disordered" evidence="4">
    <location>
        <begin position="1"/>
        <end position="22"/>
    </location>
</feature>
<dbReference type="InterPro" id="IPR005471">
    <property type="entry name" value="Tscrpt_reg_IclR_N"/>
</dbReference>
<keyword evidence="8" id="KW-1185">Reference proteome</keyword>
<dbReference type="Pfam" id="PF09339">
    <property type="entry name" value="HTH_IclR"/>
    <property type="match status" value="1"/>
</dbReference>
<name>A0A090N7T5_AFIFE</name>
<feature type="domain" description="HTH iclR-type" evidence="5">
    <location>
        <begin position="24"/>
        <end position="86"/>
    </location>
</feature>
<comment type="caution">
    <text evidence="7">The sequence shown here is derived from an EMBL/GenBank/DDBJ whole genome shotgun (WGS) entry which is preliminary data.</text>
</comment>
<evidence type="ECO:0000313" key="8">
    <source>
        <dbReference type="Proteomes" id="UP000035762"/>
    </source>
</evidence>
<evidence type="ECO:0000313" key="7">
    <source>
        <dbReference type="EMBL" id="CEG09123.1"/>
    </source>
</evidence>
<dbReference type="InterPro" id="IPR036390">
    <property type="entry name" value="WH_DNA-bd_sf"/>
</dbReference>
<evidence type="ECO:0000256" key="1">
    <source>
        <dbReference type="ARBA" id="ARBA00023015"/>
    </source>
</evidence>
<dbReference type="GO" id="GO:0003700">
    <property type="term" value="F:DNA-binding transcription factor activity"/>
    <property type="evidence" value="ECO:0007669"/>
    <property type="project" value="TreeGrafter"/>
</dbReference>
<dbReference type="InterPro" id="IPR029016">
    <property type="entry name" value="GAF-like_dom_sf"/>
</dbReference>
<gene>
    <name evidence="7" type="primary">kdgR_2</name>
    <name evidence="7" type="ORF">BN961_02544</name>
</gene>
<accession>A0A090N7T5</accession>
<dbReference type="SUPFAM" id="SSF55781">
    <property type="entry name" value="GAF domain-like"/>
    <property type="match status" value="1"/>
</dbReference>
<feature type="domain" description="IclR-ED" evidence="6">
    <location>
        <begin position="87"/>
        <end position="268"/>
    </location>
</feature>
<dbReference type="STRING" id="1035.BN961_02544"/>
<dbReference type="InterPro" id="IPR050707">
    <property type="entry name" value="HTH_MetabolicPath_Reg"/>
</dbReference>
<dbReference type="RefSeq" id="WP_009340129.1">
    <property type="nucleotide sequence ID" value="NZ_CCAZ020000001.1"/>
</dbReference>
<dbReference type="AlphaFoldDB" id="A0A090N7T5"/>
<dbReference type="Gene3D" id="1.10.10.10">
    <property type="entry name" value="Winged helix-like DNA-binding domain superfamily/Winged helix DNA-binding domain"/>
    <property type="match status" value="1"/>
</dbReference>
<evidence type="ECO:0000259" key="5">
    <source>
        <dbReference type="PROSITE" id="PS51077"/>
    </source>
</evidence>
<dbReference type="SUPFAM" id="SSF46785">
    <property type="entry name" value="Winged helix' DNA-binding domain"/>
    <property type="match status" value="1"/>
</dbReference>
<protein>
    <submittedName>
        <fullName evidence="7">Pectin degradation repressor protein KdgR</fullName>
    </submittedName>
</protein>
<keyword evidence="1" id="KW-0805">Transcription regulation</keyword>
<evidence type="ECO:0000256" key="4">
    <source>
        <dbReference type="SAM" id="MobiDB-lite"/>
    </source>
</evidence>
<dbReference type="SMART" id="SM00346">
    <property type="entry name" value="HTH_ICLR"/>
    <property type="match status" value="1"/>
</dbReference>
<dbReference type="EMBL" id="CCAZ020000001">
    <property type="protein sequence ID" value="CEG09123.1"/>
    <property type="molecule type" value="Genomic_DNA"/>
</dbReference>
<dbReference type="PROSITE" id="PS51077">
    <property type="entry name" value="HTH_ICLR"/>
    <property type="match status" value="1"/>
</dbReference>
<dbReference type="Pfam" id="PF01614">
    <property type="entry name" value="IclR_C"/>
    <property type="match status" value="1"/>
</dbReference>
<evidence type="ECO:0000256" key="3">
    <source>
        <dbReference type="ARBA" id="ARBA00023163"/>
    </source>
</evidence>
<sequence>MPLTRPKVAVAASRSSGEPDEAGSSYLEKVFAALEAISSSDLPVSLSEVTARLGIPKPSVHRILAQLEQAHLIKRDLAGKRYLSGERATRLAYTTLQSAARTANELVLRGLVSSIGETFNISILDGADIVYIHRVECDWPLRSHYAAGSRFPAHCTSSGKAILAFSSKEVRKQFIDNVALKRFTSNTIGSRTRFIPMLDRIKQDGFAQNDEEYIDGVVGVAVPILGKDGRALAGLSLHAPLARLSLRQAREHVPAMKQAARKLAALIS</sequence>
<dbReference type="Proteomes" id="UP000035762">
    <property type="component" value="Unassembled WGS sequence"/>
</dbReference>
<reference evidence="7 8" key="1">
    <citation type="journal article" date="2014" name="Genome Announc.">
        <title>Genome Sequence of Afipia felis Strain 76713, Isolated in Hospital Water Using an Amoeba Co-Culture Procedure.</title>
        <authorList>
            <person name="Benamar S."/>
            <person name="La Scola B."/>
            <person name="Croce O."/>
        </authorList>
    </citation>
    <scope>NUCLEOTIDE SEQUENCE [LARGE SCALE GENOMIC DNA]</scope>
    <source>
        <strain evidence="7 8">76713</strain>
    </source>
</reference>
<dbReference type="Gene3D" id="3.30.450.40">
    <property type="match status" value="1"/>
</dbReference>
<dbReference type="InterPro" id="IPR014757">
    <property type="entry name" value="Tscrpt_reg_IclR_C"/>
</dbReference>
<dbReference type="GO" id="GO:0003677">
    <property type="term" value="F:DNA binding"/>
    <property type="evidence" value="ECO:0007669"/>
    <property type="project" value="UniProtKB-KW"/>
</dbReference>
<proteinExistence type="predicted"/>
<dbReference type="GO" id="GO:0045892">
    <property type="term" value="P:negative regulation of DNA-templated transcription"/>
    <property type="evidence" value="ECO:0007669"/>
    <property type="project" value="TreeGrafter"/>
</dbReference>
<evidence type="ECO:0000259" key="6">
    <source>
        <dbReference type="PROSITE" id="PS51078"/>
    </source>
</evidence>
<dbReference type="PANTHER" id="PTHR30136:SF24">
    <property type="entry name" value="HTH-TYPE TRANSCRIPTIONAL REPRESSOR ALLR"/>
    <property type="match status" value="1"/>
</dbReference>
<dbReference type="PROSITE" id="PS51078">
    <property type="entry name" value="ICLR_ED"/>
    <property type="match status" value="1"/>
</dbReference>